<reference evidence="1 2" key="1">
    <citation type="submission" date="2016-05" db="EMBL/GenBank/DDBJ databases">
        <title>Single-cell genome of chain-forming Candidatus Thiomargarita nelsonii and comparison to other large sulfur-oxidizing bacteria.</title>
        <authorList>
            <person name="Winkel M."/>
            <person name="Salman V."/>
            <person name="Woyke T."/>
            <person name="Schulz-Vogt H."/>
            <person name="Richter M."/>
            <person name="Flood B."/>
            <person name="Bailey J."/>
            <person name="Amann R."/>
            <person name="Mussmann M."/>
        </authorList>
    </citation>
    <scope>NUCLEOTIDE SEQUENCE [LARGE SCALE GENOMIC DNA]</scope>
    <source>
        <strain evidence="1 2">THI036</strain>
    </source>
</reference>
<name>A0A176S4P0_9GAMM</name>
<dbReference type="InterPro" id="IPR029052">
    <property type="entry name" value="Metallo-depent_PP-like"/>
</dbReference>
<accession>A0A176S4P0</accession>
<dbReference type="Proteomes" id="UP000076962">
    <property type="component" value="Unassembled WGS sequence"/>
</dbReference>
<dbReference type="EMBL" id="LUTY01000627">
    <property type="protein sequence ID" value="OAD22970.1"/>
    <property type="molecule type" value="Genomic_DNA"/>
</dbReference>
<organism evidence="1 2">
    <name type="scientific">Candidatus Thiomargarita nelsonii</name>
    <dbReference type="NCBI Taxonomy" id="1003181"/>
    <lineage>
        <taxon>Bacteria</taxon>
        <taxon>Pseudomonadati</taxon>
        <taxon>Pseudomonadota</taxon>
        <taxon>Gammaproteobacteria</taxon>
        <taxon>Thiotrichales</taxon>
        <taxon>Thiotrichaceae</taxon>
        <taxon>Thiomargarita</taxon>
    </lineage>
</organism>
<evidence type="ECO:0000313" key="2">
    <source>
        <dbReference type="Proteomes" id="UP000076962"/>
    </source>
</evidence>
<comment type="caution">
    <text evidence="1">The sequence shown here is derived from an EMBL/GenBank/DDBJ whole genome shotgun (WGS) entry which is preliminary data.</text>
</comment>
<keyword evidence="2" id="KW-1185">Reference proteome</keyword>
<evidence type="ECO:0000313" key="1">
    <source>
        <dbReference type="EMBL" id="OAD22970.1"/>
    </source>
</evidence>
<dbReference type="InterPro" id="IPR042281">
    <property type="entry name" value="GpdQ_beta-strand"/>
</dbReference>
<proteinExistence type="predicted"/>
<dbReference type="AlphaFoldDB" id="A0A176S4P0"/>
<dbReference type="SUPFAM" id="SSF56300">
    <property type="entry name" value="Metallo-dependent phosphatases"/>
    <property type="match status" value="1"/>
</dbReference>
<feature type="non-terminal residue" evidence="1">
    <location>
        <position position="1"/>
    </location>
</feature>
<dbReference type="Gene3D" id="3.30.750.180">
    <property type="entry name" value="GpdQ, beta-strand dimerisation domain"/>
    <property type="match status" value="1"/>
</dbReference>
<protein>
    <submittedName>
        <fullName evidence="1">Metallophosphoesterase</fullName>
    </submittedName>
</protein>
<sequence length="133" mass="15898">RLLFLDSSSYRIHKQQLEWLRIQLADYKKRVLLFVHHPPLLCECLFMDECHPLQNIDEVWQTLDQLPQIKHIFCGHYHTEKTVLNNGKSIHLTPSTIFQIDTENPQFAIEHSKPGWRMIEWVGEKVQTYAEYL</sequence>
<gene>
    <name evidence="1" type="ORF">THIOM_001205</name>
</gene>